<evidence type="ECO:0000256" key="2">
    <source>
        <dbReference type="SAM" id="MobiDB-lite"/>
    </source>
</evidence>
<accession>A0A1H6F0D5</accession>
<evidence type="ECO:0000259" key="3">
    <source>
        <dbReference type="Pfam" id="PF13581"/>
    </source>
</evidence>
<keyword evidence="5" id="KW-1185">Reference proteome</keyword>
<evidence type="ECO:0000256" key="1">
    <source>
        <dbReference type="ARBA" id="ARBA00022527"/>
    </source>
</evidence>
<reference evidence="4 5" key="1">
    <citation type="submission" date="2016-10" db="EMBL/GenBank/DDBJ databases">
        <authorList>
            <person name="de Groot N.N."/>
        </authorList>
    </citation>
    <scope>NUCLEOTIDE SEQUENCE [LARGE SCALE GENOMIC DNA]</scope>
    <source>
        <strain evidence="4 5">CGMCC 4.7037</strain>
    </source>
</reference>
<dbReference type="Proteomes" id="UP000236732">
    <property type="component" value="Unassembled WGS sequence"/>
</dbReference>
<dbReference type="Pfam" id="PF13581">
    <property type="entry name" value="HATPase_c_2"/>
    <property type="match status" value="1"/>
</dbReference>
<feature type="region of interest" description="Disordered" evidence="2">
    <location>
        <begin position="469"/>
        <end position="499"/>
    </location>
</feature>
<dbReference type="InterPro" id="IPR050267">
    <property type="entry name" value="Anti-sigma-factor_SerPK"/>
</dbReference>
<feature type="domain" description="Histidine kinase/HSP90-like ATPase" evidence="3">
    <location>
        <begin position="56"/>
        <end position="161"/>
    </location>
</feature>
<dbReference type="CDD" id="cd16936">
    <property type="entry name" value="HATPase_RsbW-like"/>
    <property type="match status" value="1"/>
</dbReference>
<dbReference type="AlphaFoldDB" id="A0A1H6F0D5"/>
<dbReference type="EMBL" id="FNVT01000026">
    <property type="protein sequence ID" value="SEH02404.1"/>
    <property type="molecule type" value="Genomic_DNA"/>
</dbReference>
<evidence type="ECO:0000313" key="5">
    <source>
        <dbReference type="Proteomes" id="UP000236732"/>
    </source>
</evidence>
<keyword evidence="1" id="KW-0808">Transferase</keyword>
<organism evidence="4 5">
    <name type="scientific">Nonomuraea solani</name>
    <dbReference type="NCBI Taxonomy" id="1144553"/>
    <lineage>
        <taxon>Bacteria</taxon>
        <taxon>Bacillati</taxon>
        <taxon>Actinomycetota</taxon>
        <taxon>Actinomycetes</taxon>
        <taxon>Streptosporangiales</taxon>
        <taxon>Streptosporangiaceae</taxon>
        <taxon>Nonomuraea</taxon>
    </lineage>
</organism>
<keyword evidence="1" id="KW-0723">Serine/threonine-protein kinase</keyword>
<proteinExistence type="predicted"/>
<protein>
    <recommendedName>
        <fullName evidence="3">Histidine kinase/HSP90-like ATPase domain-containing protein</fullName>
    </recommendedName>
</protein>
<dbReference type="PANTHER" id="PTHR35526:SF3">
    <property type="entry name" value="ANTI-SIGMA-F FACTOR RSBW"/>
    <property type="match status" value="1"/>
</dbReference>
<dbReference type="InterPro" id="IPR003594">
    <property type="entry name" value="HATPase_dom"/>
</dbReference>
<name>A0A1H6F0D5_9ACTN</name>
<dbReference type="OrthoDB" id="4284922at2"/>
<dbReference type="GO" id="GO:0004674">
    <property type="term" value="F:protein serine/threonine kinase activity"/>
    <property type="evidence" value="ECO:0007669"/>
    <property type="project" value="UniProtKB-KW"/>
</dbReference>
<sequence length="509" mass="52747">MDRTQHISDEQSRLLGLRTYRQPLGEEFPDLAPGLVMSTFCSRPVWRGMAWRQAFPGRADQSAPARRMVGRLLADTGRRQDAEWVTAELVANALCHSRSGQEQGFFVMEVLRGAEVARIVVYDLGGGSVPDFSRTPGSVPGLAEHGRGLAGVAELAVRVGVAGDAVIGHAVWAELALTGGTAGALGKAEEACLVSVGEVIDSTALAVESGRGELEPVAAGLGEREMMRADLCVDPALMGHEEGAGQVPGSLPGVVTMPVGRPGSGRQEEAGGRGTFASLAGGVFRQEEDRVSAFGQEPWARQALAGLRRDWPDWAFLVVRSRWRAMRGPHVVIDAAGPEELRQALPPISGKSVLAGSAIFVLDERGAAGSGSLVSPLLGLRVAEPDEGRVRPGTSPLPASVAGVGVGGLCGGGGSGVGLSGTLTVGLPPLGVVAAERSGTGTWAVAAADGARVGWWPWGRRRDRSRLETRVGAGGRRAGRDRFSAGGAGPRHRRVRSEPAAAVAAAVAA</sequence>
<dbReference type="SUPFAM" id="SSF55874">
    <property type="entry name" value="ATPase domain of HSP90 chaperone/DNA topoisomerase II/histidine kinase"/>
    <property type="match status" value="1"/>
</dbReference>
<evidence type="ECO:0000313" key="4">
    <source>
        <dbReference type="EMBL" id="SEH02404.1"/>
    </source>
</evidence>
<dbReference type="Gene3D" id="3.30.565.10">
    <property type="entry name" value="Histidine kinase-like ATPase, C-terminal domain"/>
    <property type="match status" value="1"/>
</dbReference>
<dbReference type="InterPro" id="IPR036890">
    <property type="entry name" value="HATPase_C_sf"/>
</dbReference>
<dbReference type="RefSeq" id="WP_103963446.1">
    <property type="nucleotide sequence ID" value="NZ_FNVT01000026.1"/>
</dbReference>
<dbReference type="PANTHER" id="PTHR35526">
    <property type="entry name" value="ANTI-SIGMA-F FACTOR RSBW-RELATED"/>
    <property type="match status" value="1"/>
</dbReference>
<keyword evidence="1" id="KW-0418">Kinase</keyword>
<gene>
    <name evidence="4" type="ORF">SAMN05444920_12662</name>
</gene>